<feature type="transmembrane region" description="Helical" evidence="6">
    <location>
        <begin position="383"/>
        <end position="403"/>
    </location>
</feature>
<dbReference type="InterPro" id="IPR020846">
    <property type="entry name" value="MFS_dom"/>
</dbReference>
<protein>
    <submittedName>
        <fullName evidence="8">MFS transporter</fullName>
    </submittedName>
</protein>
<evidence type="ECO:0000313" key="8">
    <source>
        <dbReference type="EMBL" id="QNK42585.1"/>
    </source>
</evidence>
<feature type="transmembrane region" description="Helical" evidence="6">
    <location>
        <begin position="166"/>
        <end position="184"/>
    </location>
</feature>
<feature type="domain" description="Major facilitator superfamily (MFS) profile" evidence="7">
    <location>
        <begin position="12"/>
        <end position="409"/>
    </location>
</feature>
<dbReference type="PIRSF" id="PIRSF002808">
    <property type="entry name" value="Hexose_phosphate_transp"/>
    <property type="match status" value="1"/>
</dbReference>
<keyword evidence="4 6" id="KW-1133">Transmembrane helix</keyword>
<feature type="transmembrane region" description="Helical" evidence="6">
    <location>
        <begin position="295"/>
        <end position="313"/>
    </location>
</feature>
<feature type="transmembrane region" description="Helical" evidence="6">
    <location>
        <begin position="136"/>
        <end position="154"/>
    </location>
</feature>
<dbReference type="PANTHER" id="PTHR43826:SF3">
    <property type="entry name" value="GLUCOSE-6-PHOSPHATE EXCHANGER SLC37A4"/>
    <property type="match status" value="1"/>
</dbReference>
<dbReference type="InterPro" id="IPR036259">
    <property type="entry name" value="MFS_trans_sf"/>
</dbReference>
<feature type="transmembrane region" description="Helical" evidence="6">
    <location>
        <begin position="46"/>
        <end position="65"/>
    </location>
</feature>
<dbReference type="GO" id="GO:0061513">
    <property type="term" value="F:glucose 6-phosphate:phosphate antiporter activity"/>
    <property type="evidence" value="ECO:0007669"/>
    <property type="project" value="TreeGrafter"/>
</dbReference>
<reference evidence="8 9" key="1">
    <citation type="submission" date="2020-08" db="EMBL/GenBank/DDBJ databases">
        <title>The isolate Caproiciproducens sp. 7D4C2 produces n-caproate at mildly acidic conditions from hexoses: genome and rBOX comparison with related strains and chain-elongating bacteria.</title>
        <authorList>
            <person name="Esquivel-Elizondo S."/>
            <person name="Bagci C."/>
            <person name="Temovska M."/>
            <person name="Jeon B.S."/>
            <person name="Bessarab I."/>
            <person name="Williams R.B.H."/>
            <person name="Huson D.H."/>
            <person name="Angenent L.T."/>
        </authorList>
    </citation>
    <scope>NUCLEOTIDE SEQUENCE [LARGE SCALE GENOMIC DNA]</scope>
    <source>
        <strain evidence="8 9">7D4C2</strain>
    </source>
</reference>
<dbReference type="GO" id="GO:0035435">
    <property type="term" value="P:phosphate ion transmembrane transport"/>
    <property type="evidence" value="ECO:0007669"/>
    <property type="project" value="TreeGrafter"/>
</dbReference>
<feature type="transmembrane region" description="Helical" evidence="6">
    <location>
        <begin position="77"/>
        <end position="97"/>
    </location>
</feature>
<dbReference type="InterPro" id="IPR011701">
    <property type="entry name" value="MFS"/>
</dbReference>
<dbReference type="GO" id="GO:0005886">
    <property type="term" value="C:plasma membrane"/>
    <property type="evidence" value="ECO:0007669"/>
    <property type="project" value="UniProtKB-SubCell"/>
</dbReference>
<evidence type="ECO:0000256" key="6">
    <source>
        <dbReference type="SAM" id="Phobius"/>
    </source>
</evidence>
<dbReference type="Proteomes" id="UP000515909">
    <property type="component" value="Chromosome"/>
</dbReference>
<keyword evidence="5 6" id="KW-0472">Membrane</keyword>
<dbReference type="PANTHER" id="PTHR43826">
    <property type="entry name" value="GLUCOSE-6-PHOSPHATE EXCHANGER SLC37A4"/>
    <property type="match status" value="1"/>
</dbReference>
<dbReference type="SUPFAM" id="SSF103473">
    <property type="entry name" value="MFS general substrate transporter"/>
    <property type="match status" value="1"/>
</dbReference>
<name>A0A7G8TG44_9FIRM</name>
<evidence type="ECO:0000256" key="2">
    <source>
        <dbReference type="ARBA" id="ARBA00022448"/>
    </source>
</evidence>
<dbReference type="Gene3D" id="1.20.1250.20">
    <property type="entry name" value="MFS general substrate transporter like domains"/>
    <property type="match status" value="2"/>
</dbReference>
<feature type="transmembrane region" description="Helical" evidence="6">
    <location>
        <begin position="354"/>
        <end position="377"/>
    </location>
</feature>
<dbReference type="KEGG" id="cfem:HCR03_09750"/>
<evidence type="ECO:0000256" key="5">
    <source>
        <dbReference type="ARBA" id="ARBA00023136"/>
    </source>
</evidence>
<accession>A0A7G8TG44</accession>
<dbReference type="AlphaFoldDB" id="A0A7G8TG44"/>
<dbReference type="InterPro" id="IPR000849">
    <property type="entry name" value="Sugar_P_transporter"/>
</dbReference>
<evidence type="ECO:0000259" key="7">
    <source>
        <dbReference type="PROSITE" id="PS50850"/>
    </source>
</evidence>
<comment type="subcellular location">
    <subcellularLocation>
        <location evidence="1">Cell membrane</location>
        <topology evidence="1">Multi-pass membrane protein</topology>
    </subcellularLocation>
</comment>
<feature type="transmembrane region" description="Helical" evidence="6">
    <location>
        <begin position="103"/>
        <end position="124"/>
    </location>
</feature>
<dbReference type="PROSITE" id="PS50850">
    <property type="entry name" value="MFS"/>
    <property type="match status" value="1"/>
</dbReference>
<sequence>MVKVWKSGRKKILLLCWLAYAAAYIGRANLAIALPGMSSSFHWNNAASGIIGSAFFWAYAIGQLVNGYIGDGFKSRYFIFIGLFMSAAANFAVGLSSNFSLTLVLWAFNGFFLSMLWGPIVKTVSAWFPENKGTRISVILSLSMIAGYLFSWGAMGQAITALSWRFAFFIPAALLMAYSFVWVAKVRDHPNDVGIKSPAAYSVKKTGGTQENSGLNMREVFIKYRLFLIAVACFVQGFIKDGLSLWAPTFLKATQNINSSDISLISLVIPIMSMAGILCSGWLNKRFHGNERRSVLVLFSCSVIAGIILLISLGSGIGITVVLLSIIDACMYGANTLLLTIIPLKFRAFNKVSAVAGCLDFCSYIGAASSGVLTGFAADMLGWKSVVASWSILSAIGIVSLILSKRRAENI</sequence>
<evidence type="ECO:0000256" key="4">
    <source>
        <dbReference type="ARBA" id="ARBA00022989"/>
    </source>
</evidence>
<evidence type="ECO:0000256" key="3">
    <source>
        <dbReference type="ARBA" id="ARBA00022692"/>
    </source>
</evidence>
<evidence type="ECO:0000256" key="1">
    <source>
        <dbReference type="ARBA" id="ARBA00004651"/>
    </source>
</evidence>
<proteinExistence type="predicted"/>
<organism evidence="8 9">
    <name type="scientific">Caproicibacter fermentans</name>
    <dbReference type="NCBI Taxonomy" id="2576756"/>
    <lineage>
        <taxon>Bacteria</taxon>
        <taxon>Bacillati</taxon>
        <taxon>Bacillota</taxon>
        <taxon>Clostridia</taxon>
        <taxon>Eubacteriales</taxon>
        <taxon>Acutalibacteraceae</taxon>
        <taxon>Caproicibacter</taxon>
    </lineage>
</organism>
<dbReference type="InterPro" id="IPR051337">
    <property type="entry name" value="OPA_Antiporter"/>
</dbReference>
<feature type="transmembrane region" description="Helical" evidence="6">
    <location>
        <begin position="319"/>
        <end position="342"/>
    </location>
</feature>
<evidence type="ECO:0000313" key="9">
    <source>
        <dbReference type="Proteomes" id="UP000515909"/>
    </source>
</evidence>
<dbReference type="EMBL" id="CP060286">
    <property type="protein sequence ID" value="QNK42585.1"/>
    <property type="molecule type" value="Genomic_DNA"/>
</dbReference>
<gene>
    <name evidence="8" type="ORF">HCR03_09750</name>
</gene>
<keyword evidence="2" id="KW-0813">Transport</keyword>
<dbReference type="Pfam" id="PF07690">
    <property type="entry name" value="MFS_1"/>
    <property type="match status" value="1"/>
</dbReference>
<feature type="transmembrane region" description="Helical" evidence="6">
    <location>
        <begin position="262"/>
        <end position="283"/>
    </location>
</feature>
<keyword evidence="3 6" id="KW-0812">Transmembrane</keyword>
<feature type="transmembrane region" description="Helical" evidence="6">
    <location>
        <begin position="226"/>
        <end position="247"/>
    </location>
</feature>